<evidence type="ECO:0000313" key="6">
    <source>
        <dbReference type="Proteomes" id="UP000046373"/>
    </source>
</evidence>
<evidence type="ECO:0000256" key="1">
    <source>
        <dbReference type="ARBA" id="ARBA00004418"/>
    </source>
</evidence>
<keyword evidence="3" id="KW-0813">Transport</keyword>
<proteinExistence type="inferred from homology"/>
<dbReference type="GeneID" id="31893127"/>
<dbReference type="Gene3D" id="3.40.190.10">
    <property type="entry name" value="Periplasmic binding protein-like II"/>
    <property type="match status" value="2"/>
</dbReference>
<name>A0A090FS90_MESPL</name>
<dbReference type="PROSITE" id="PS51318">
    <property type="entry name" value="TAT"/>
    <property type="match status" value="1"/>
</dbReference>
<gene>
    <name evidence="5" type="ORF">MPLDJ20_60623</name>
</gene>
<organism evidence="5 6">
    <name type="scientific">Mesorhizobium plurifarium</name>
    <dbReference type="NCBI Taxonomy" id="69974"/>
    <lineage>
        <taxon>Bacteria</taxon>
        <taxon>Pseudomonadati</taxon>
        <taxon>Pseudomonadota</taxon>
        <taxon>Alphaproteobacteria</taxon>
        <taxon>Hyphomicrobiales</taxon>
        <taxon>Phyllobacteriaceae</taxon>
        <taxon>Mesorhizobium</taxon>
    </lineage>
</organism>
<dbReference type="Pfam" id="PF01547">
    <property type="entry name" value="SBP_bac_1"/>
    <property type="match status" value="1"/>
</dbReference>
<sequence length="423" mass="45733">MSMLSIHRRAALGLIGGVAVACAGAITTLPARADSTVTLWSWRTEDEAAMHRIFEAFEKKNPDIKVDIQFTPDADYQNRLSTALRGGRGPDIAQLKAYGELQPFIEGGYLDALDDSVTELKNMPDAALGGARGRADGKLYGVPYSVPMMGVFYNEEIFAAQGIAIPKTYKDFVAACEKLKAAGITPIANGGANGSAWELEIGVGVIGPTLYGPGFYDEMMSGKATFEDPRYVAALKRFAELKPYYSDGFAGIDYTTATQQFIGGKAAMFFGGSFENGSFKSQNPKLKFSIFPFPADDASTKLYTSAFSDGSYGLVSESQNKEAATKVLNYMASTEFAQAFADELGWPPARTDVTVKDPVLSKMMEMAKNSTPYLTLVGFRWQTPTASSVLQSEIIDMVEGNVTPEKLAADMQAAVATWFKPKQ</sequence>
<accession>A0A090FS90</accession>
<comment type="similarity">
    <text evidence="2">Belongs to the bacterial solute-binding protein 1 family.</text>
</comment>
<dbReference type="PANTHER" id="PTHR43649">
    <property type="entry name" value="ARABINOSE-BINDING PROTEIN-RELATED"/>
    <property type="match status" value="1"/>
</dbReference>
<dbReference type="InterPro" id="IPR006059">
    <property type="entry name" value="SBP"/>
</dbReference>
<evidence type="ECO:0000256" key="2">
    <source>
        <dbReference type="ARBA" id="ARBA00008520"/>
    </source>
</evidence>
<evidence type="ECO:0000256" key="4">
    <source>
        <dbReference type="ARBA" id="ARBA00022764"/>
    </source>
</evidence>
<dbReference type="EMBL" id="CCNB01000043">
    <property type="protein sequence ID" value="CDX44495.1"/>
    <property type="molecule type" value="Genomic_DNA"/>
</dbReference>
<dbReference type="SUPFAM" id="SSF53850">
    <property type="entry name" value="Periplasmic binding protein-like II"/>
    <property type="match status" value="1"/>
</dbReference>
<dbReference type="AlphaFoldDB" id="A0A090FS90"/>
<evidence type="ECO:0000256" key="3">
    <source>
        <dbReference type="ARBA" id="ARBA00022448"/>
    </source>
</evidence>
<reference evidence="5 6" key="1">
    <citation type="submission" date="2014-08" db="EMBL/GenBank/DDBJ databases">
        <authorList>
            <person name="Moulin Lionel"/>
        </authorList>
    </citation>
    <scope>NUCLEOTIDE SEQUENCE [LARGE SCALE GENOMIC DNA]</scope>
</reference>
<dbReference type="InterPro" id="IPR006311">
    <property type="entry name" value="TAT_signal"/>
</dbReference>
<dbReference type="PANTHER" id="PTHR43649:SF29">
    <property type="entry name" value="OSMOPROTECTIVE COMPOUNDS-BINDING PROTEIN GGTB"/>
    <property type="match status" value="1"/>
</dbReference>
<dbReference type="GO" id="GO:0042597">
    <property type="term" value="C:periplasmic space"/>
    <property type="evidence" value="ECO:0007669"/>
    <property type="project" value="UniProtKB-SubCell"/>
</dbReference>
<dbReference type="InterPro" id="IPR050490">
    <property type="entry name" value="Bact_solute-bd_prot1"/>
</dbReference>
<comment type="subcellular location">
    <subcellularLocation>
        <location evidence="1">Periplasm</location>
    </subcellularLocation>
</comment>
<evidence type="ECO:0000313" key="5">
    <source>
        <dbReference type="EMBL" id="CDX44495.1"/>
    </source>
</evidence>
<dbReference type="Proteomes" id="UP000046373">
    <property type="component" value="Unassembled WGS sequence"/>
</dbReference>
<protein>
    <submittedName>
        <fullName evidence="5">Extracellular solute-binding protein family 1</fullName>
    </submittedName>
</protein>
<keyword evidence="4" id="KW-0574">Periplasm</keyword>